<comment type="caution">
    <text evidence="3">The sequence shown here is derived from an EMBL/GenBank/DDBJ whole genome shotgun (WGS) entry which is preliminary data.</text>
</comment>
<dbReference type="InterPro" id="IPR024372">
    <property type="entry name" value="Ecm29_N"/>
</dbReference>
<dbReference type="Pfam" id="PF13001">
    <property type="entry name" value="ECM29_N"/>
    <property type="match status" value="1"/>
</dbReference>
<organism evidence="3 4">
    <name type="scientific">Rubroshorea leprosula</name>
    <dbReference type="NCBI Taxonomy" id="152421"/>
    <lineage>
        <taxon>Eukaryota</taxon>
        <taxon>Viridiplantae</taxon>
        <taxon>Streptophyta</taxon>
        <taxon>Embryophyta</taxon>
        <taxon>Tracheophyta</taxon>
        <taxon>Spermatophyta</taxon>
        <taxon>Magnoliopsida</taxon>
        <taxon>eudicotyledons</taxon>
        <taxon>Gunneridae</taxon>
        <taxon>Pentapetalae</taxon>
        <taxon>rosids</taxon>
        <taxon>malvids</taxon>
        <taxon>Malvales</taxon>
        <taxon>Dipterocarpaceae</taxon>
        <taxon>Rubroshorea</taxon>
    </lineage>
</organism>
<evidence type="ECO:0000256" key="1">
    <source>
        <dbReference type="ARBA" id="ARBA00022737"/>
    </source>
</evidence>
<gene>
    <name evidence="3" type="ORF">SLEP1_g7081</name>
</gene>
<dbReference type="GO" id="GO:0005634">
    <property type="term" value="C:nucleus"/>
    <property type="evidence" value="ECO:0007669"/>
    <property type="project" value="TreeGrafter"/>
</dbReference>
<accession>A0AAV5I826</accession>
<protein>
    <recommendedName>
        <fullName evidence="2">Proteasome component Ecm29 N-terminal domain-containing protein</fullName>
    </recommendedName>
</protein>
<sequence>MAESSAAAAAAAAPRSDAETEELLDRMLTRLALDTDKMKDSIWNLELGLIESNAWVPWNSTLGSSNLGFGILGTRCLNSIEAGLGVPSNPGSRFLRTRLWVLMNPGPGFLGTRRWVRSGPWNPGFGSALCDDSKLEALLSKLLPLTISSLSSQSLAVRNKVLEILSHVNKRVKHQPEIGLPLMDLWKMYSELNASPMVKNFSIIYIEMAFEWINLKEKENMAPMLLANISKLPQQHQEIIMRIAVKVIGECHASCIDEEVAAKYRVLNDPQEREIFLEFCLHVILYQPPSQGGGCPPGLSLAQANRVMGKLQLKGDLLMIRKLGILNVIETMELALELVYPLYLAACAVKNLLSKEGRSF</sequence>
<keyword evidence="4" id="KW-1185">Reference proteome</keyword>
<dbReference type="Proteomes" id="UP001054252">
    <property type="component" value="Unassembled WGS sequence"/>
</dbReference>
<evidence type="ECO:0000259" key="2">
    <source>
        <dbReference type="Pfam" id="PF13001"/>
    </source>
</evidence>
<evidence type="ECO:0000313" key="4">
    <source>
        <dbReference type="Proteomes" id="UP001054252"/>
    </source>
</evidence>
<dbReference type="GO" id="GO:0036503">
    <property type="term" value="P:ERAD pathway"/>
    <property type="evidence" value="ECO:0007669"/>
    <property type="project" value="TreeGrafter"/>
</dbReference>
<dbReference type="PANTHER" id="PTHR23346:SF19">
    <property type="entry name" value="PROTEASOME ADAPTER AND SCAFFOLD PROTEIN ECM29"/>
    <property type="match status" value="1"/>
</dbReference>
<proteinExistence type="predicted"/>
<dbReference type="GO" id="GO:0060090">
    <property type="term" value="F:molecular adaptor activity"/>
    <property type="evidence" value="ECO:0007669"/>
    <property type="project" value="InterPro"/>
</dbReference>
<keyword evidence="1" id="KW-0677">Repeat</keyword>
<feature type="domain" description="Proteasome component Ecm29 N-terminal" evidence="2">
    <location>
        <begin position="128"/>
        <end position="355"/>
    </location>
</feature>
<dbReference type="EMBL" id="BPVZ01000007">
    <property type="protein sequence ID" value="GKU93489.1"/>
    <property type="molecule type" value="Genomic_DNA"/>
</dbReference>
<dbReference type="GO" id="GO:0005737">
    <property type="term" value="C:cytoplasm"/>
    <property type="evidence" value="ECO:0007669"/>
    <property type="project" value="TreeGrafter"/>
</dbReference>
<dbReference type="PANTHER" id="PTHR23346">
    <property type="entry name" value="TRANSLATIONAL ACTIVATOR GCN1-RELATED"/>
    <property type="match status" value="1"/>
</dbReference>
<evidence type="ECO:0000313" key="3">
    <source>
        <dbReference type="EMBL" id="GKU93489.1"/>
    </source>
</evidence>
<dbReference type="GO" id="GO:0043248">
    <property type="term" value="P:proteasome assembly"/>
    <property type="evidence" value="ECO:0007669"/>
    <property type="project" value="InterPro"/>
</dbReference>
<dbReference type="AlphaFoldDB" id="A0AAV5I826"/>
<reference evidence="3 4" key="1">
    <citation type="journal article" date="2021" name="Commun. Biol.">
        <title>The genome of Shorea leprosula (Dipterocarpaceae) highlights the ecological relevance of drought in aseasonal tropical rainforests.</title>
        <authorList>
            <person name="Ng K.K.S."/>
            <person name="Kobayashi M.J."/>
            <person name="Fawcett J.A."/>
            <person name="Hatakeyama M."/>
            <person name="Paape T."/>
            <person name="Ng C.H."/>
            <person name="Ang C.C."/>
            <person name="Tnah L.H."/>
            <person name="Lee C.T."/>
            <person name="Nishiyama T."/>
            <person name="Sese J."/>
            <person name="O'Brien M.J."/>
            <person name="Copetti D."/>
            <person name="Mohd Noor M.I."/>
            <person name="Ong R.C."/>
            <person name="Putra M."/>
            <person name="Sireger I.Z."/>
            <person name="Indrioko S."/>
            <person name="Kosugi Y."/>
            <person name="Izuno A."/>
            <person name="Isagi Y."/>
            <person name="Lee S.L."/>
            <person name="Shimizu K.K."/>
        </authorList>
    </citation>
    <scope>NUCLEOTIDE SEQUENCE [LARGE SCALE GENOMIC DNA]</scope>
    <source>
        <strain evidence="3">214</strain>
    </source>
</reference>
<name>A0AAV5I826_9ROSI</name>